<dbReference type="AlphaFoldDB" id="A0A4Q9V0D9"/>
<dbReference type="GO" id="GO:0004222">
    <property type="term" value="F:metalloendopeptidase activity"/>
    <property type="evidence" value="ECO:0007669"/>
    <property type="project" value="TreeGrafter"/>
</dbReference>
<dbReference type="InterPro" id="IPR016047">
    <property type="entry name" value="M23ase_b-sheet_dom"/>
</dbReference>
<keyword evidence="2" id="KW-0732">Signal</keyword>
<name>A0A4Q9V0D9_9ACTO</name>
<evidence type="ECO:0000259" key="3">
    <source>
        <dbReference type="Pfam" id="PF01551"/>
    </source>
</evidence>
<evidence type="ECO:0000313" key="5">
    <source>
        <dbReference type="Proteomes" id="UP000293036"/>
    </source>
</evidence>
<keyword evidence="5" id="KW-1185">Reference proteome</keyword>
<dbReference type="CDD" id="cd12797">
    <property type="entry name" value="M23_peptidase"/>
    <property type="match status" value="1"/>
</dbReference>
<accession>A0A4Q9V0D9</accession>
<feature type="coiled-coil region" evidence="1">
    <location>
        <begin position="30"/>
        <end position="127"/>
    </location>
</feature>
<dbReference type="RefSeq" id="WP_131280701.1">
    <property type="nucleotide sequence ID" value="NZ_JBHSLR010000009.1"/>
</dbReference>
<sequence>MRKKFSAAVAVVAVAMSGFYVSGPANAADRDDLVNQQNEKEKRIESLVSQLEGVDVNIQKTYLDFEKTRSQLPAAEQAVLDAQNQLSASQREAETNAAMLSAAQTELKNISRDIDKAKEAAEQSRLSLGEFARATYRGETGPSAVDLVFGSSSAQDFVDSYRINSAISRTQTTALTAHEQATASAKNRQARQSAVESTIAELKAKADALVAENKARKATADQKRKELDALLVNIDQQHQALENLKTVTNASILQTQAEQQAIASEIAKIDAENRRKAAEAAAAAAAAGQNGGGDANTSGGAYWLHPPIPAPMYVTSPMGRRYHPVTGSWTYHEGVDLRSPCGEVQRAGAGGVVVKTVPASVGGFGGNQVWINHGVVNGSSWITVHLHLTTIGVQVGQQVSQGQVIGTTGQTGRVTGCHVHYEVWKDGVAIDPMTLPGFTQRDY</sequence>
<comment type="caution">
    <text evidence="4">The sequence shown here is derived from an EMBL/GenBank/DDBJ whole genome shotgun (WGS) entry which is preliminary data.</text>
</comment>
<dbReference type="InterPro" id="IPR011055">
    <property type="entry name" value="Dup_hybrid_motif"/>
</dbReference>
<dbReference type="SUPFAM" id="SSF51261">
    <property type="entry name" value="Duplicated hybrid motif"/>
    <property type="match status" value="1"/>
</dbReference>
<feature type="chain" id="PRO_5020841343" evidence="2">
    <location>
        <begin position="28"/>
        <end position="443"/>
    </location>
</feature>
<dbReference type="PANTHER" id="PTHR21666">
    <property type="entry name" value="PEPTIDASE-RELATED"/>
    <property type="match status" value="1"/>
</dbReference>
<feature type="signal peptide" evidence="2">
    <location>
        <begin position="1"/>
        <end position="27"/>
    </location>
</feature>
<evidence type="ECO:0000256" key="2">
    <source>
        <dbReference type="SAM" id="SignalP"/>
    </source>
</evidence>
<protein>
    <submittedName>
        <fullName evidence="4">Peptidase M23</fullName>
    </submittedName>
</protein>
<dbReference type="Pfam" id="PF01551">
    <property type="entry name" value="Peptidase_M23"/>
    <property type="match status" value="1"/>
</dbReference>
<dbReference type="Gene3D" id="2.70.70.10">
    <property type="entry name" value="Glucose Permease (Domain IIA)"/>
    <property type="match status" value="1"/>
</dbReference>
<dbReference type="InterPro" id="IPR050570">
    <property type="entry name" value="Cell_wall_metabolism_enzyme"/>
</dbReference>
<dbReference type="EMBL" id="SJDT01000003">
    <property type="protein sequence ID" value="TBW22117.1"/>
    <property type="molecule type" value="Genomic_DNA"/>
</dbReference>
<dbReference type="OrthoDB" id="1099523at2"/>
<evidence type="ECO:0000313" key="4">
    <source>
        <dbReference type="EMBL" id="TBW22117.1"/>
    </source>
</evidence>
<keyword evidence="1" id="KW-0175">Coiled coil</keyword>
<evidence type="ECO:0000256" key="1">
    <source>
        <dbReference type="SAM" id="Coils"/>
    </source>
</evidence>
<feature type="domain" description="M23ase beta-sheet core" evidence="3">
    <location>
        <begin position="331"/>
        <end position="432"/>
    </location>
</feature>
<proteinExistence type="predicted"/>
<dbReference type="Gene3D" id="6.10.250.3150">
    <property type="match status" value="1"/>
</dbReference>
<dbReference type="PANTHER" id="PTHR21666:SF270">
    <property type="entry name" value="MUREIN HYDROLASE ACTIVATOR ENVC"/>
    <property type="match status" value="1"/>
</dbReference>
<reference evidence="4 5" key="1">
    <citation type="submission" date="2019-02" db="EMBL/GenBank/DDBJ databases">
        <title>Arcanobacterium bovis sp. nov., isolated from the milk of a cow with mastitis.</title>
        <authorList>
            <person name="Sammra O."/>
            <person name="Foster G."/>
            <person name="Hassan A."/>
            <person name="Alssahen M."/>
            <person name="Laemmler C."/>
            <person name="Borowiak M."/>
            <person name="Malorny B."/>
            <person name="Abdulmawjood A."/>
        </authorList>
    </citation>
    <scope>NUCLEOTIDE SEQUENCE [LARGE SCALE GENOMIC DNA]</scope>
    <source>
        <strain evidence="4 5">C605018/01/1</strain>
    </source>
</reference>
<dbReference type="Proteomes" id="UP000293036">
    <property type="component" value="Unassembled WGS sequence"/>
</dbReference>
<organism evidence="4 5">
    <name type="scientific">Arcanobacterium bovis</name>
    <dbReference type="NCBI Taxonomy" id="2529275"/>
    <lineage>
        <taxon>Bacteria</taxon>
        <taxon>Bacillati</taxon>
        <taxon>Actinomycetota</taxon>
        <taxon>Actinomycetes</taxon>
        <taxon>Actinomycetales</taxon>
        <taxon>Actinomycetaceae</taxon>
        <taxon>Arcanobacterium</taxon>
    </lineage>
</organism>
<gene>
    <name evidence="4" type="ORF">EZJ44_04635</name>
</gene>